<dbReference type="GO" id="GO:0046856">
    <property type="term" value="P:phosphatidylinositol dephosphorylation"/>
    <property type="evidence" value="ECO:0007669"/>
    <property type="project" value="InterPro"/>
</dbReference>
<feature type="compositionally biased region" description="Pro residues" evidence="1">
    <location>
        <begin position="187"/>
        <end position="208"/>
    </location>
</feature>
<dbReference type="SMART" id="SM00128">
    <property type="entry name" value="IPPc"/>
    <property type="match status" value="1"/>
</dbReference>
<keyword evidence="3" id="KW-0269">Exonuclease</keyword>
<feature type="compositionally biased region" description="Pro residues" evidence="1">
    <location>
        <begin position="90"/>
        <end position="99"/>
    </location>
</feature>
<feature type="compositionally biased region" description="Low complexity" evidence="1">
    <location>
        <begin position="247"/>
        <end position="262"/>
    </location>
</feature>
<feature type="compositionally biased region" description="Low complexity" evidence="1">
    <location>
        <begin position="49"/>
        <end position="61"/>
    </location>
</feature>
<keyword evidence="3" id="KW-0540">Nuclease</keyword>
<feature type="compositionally biased region" description="Low complexity" evidence="1">
    <location>
        <begin position="365"/>
        <end position="379"/>
    </location>
</feature>
<feature type="domain" description="Inositol polyphosphate-related phosphatase" evidence="2">
    <location>
        <begin position="822"/>
        <end position="1164"/>
    </location>
</feature>
<evidence type="ECO:0000313" key="4">
    <source>
        <dbReference type="Proteomes" id="UP000308652"/>
    </source>
</evidence>
<evidence type="ECO:0000259" key="2">
    <source>
        <dbReference type="SMART" id="SM00128"/>
    </source>
</evidence>
<dbReference type="InterPro" id="IPR001680">
    <property type="entry name" value="WD40_rpt"/>
</dbReference>
<dbReference type="Proteomes" id="UP000308652">
    <property type="component" value="Unassembled WGS sequence"/>
</dbReference>
<feature type="compositionally biased region" description="Basic and acidic residues" evidence="1">
    <location>
        <begin position="286"/>
        <end position="302"/>
    </location>
</feature>
<organism evidence="3 4">
    <name type="scientific">Crucibulum laeve</name>
    <dbReference type="NCBI Taxonomy" id="68775"/>
    <lineage>
        <taxon>Eukaryota</taxon>
        <taxon>Fungi</taxon>
        <taxon>Dikarya</taxon>
        <taxon>Basidiomycota</taxon>
        <taxon>Agaricomycotina</taxon>
        <taxon>Agaricomycetes</taxon>
        <taxon>Agaricomycetidae</taxon>
        <taxon>Agaricales</taxon>
        <taxon>Agaricineae</taxon>
        <taxon>Nidulariaceae</taxon>
        <taxon>Crucibulum</taxon>
    </lineage>
</organism>
<keyword evidence="4" id="KW-1185">Reference proteome</keyword>
<feature type="region of interest" description="Disordered" evidence="1">
    <location>
        <begin position="21"/>
        <end position="474"/>
    </location>
</feature>
<dbReference type="SUPFAM" id="SSF56219">
    <property type="entry name" value="DNase I-like"/>
    <property type="match status" value="1"/>
</dbReference>
<dbReference type="GO" id="GO:0004519">
    <property type="term" value="F:endonuclease activity"/>
    <property type="evidence" value="ECO:0007669"/>
    <property type="project" value="UniProtKB-KW"/>
</dbReference>
<evidence type="ECO:0000256" key="1">
    <source>
        <dbReference type="SAM" id="MobiDB-lite"/>
    </source>
</evidence>
<keyword evidence="3" id="KW-0378">Hydrolase</keyword>
<gene>
    <name evidence="3" type="ORF">BDQ12DRAFT_737821</name>
</gene>
<dbReference type="PANTHER" id="PTHR11200:SF240">
    <property type="entry name" value="INOSITOL POLYPHOSPHATE 5-PHOSPHATASE C9G1.10C-RELATED"/>
    <property type="match status" value="1"/>
</dbReference>
<feature type="compositionally biased region" description="Polar residues" evidence="1">
    <location>
        <begin position="274"/>
        <end position="284"/>
    </location>
</feature>
<dbReference type="Gene3D" id="2.130.10.10">
    <property type="entry name" value="YVTN repeat-like/Quinoprotein amine dehydrogenase"/>
    <property type="match status" value="1"/>
</dbReference>
<dbReference type="InterPro" id="IPR000300">
    <property type="entry name" value="IPPc"/>
</dbReference>
<feature type="compositionally biased region" description="Polar residues" evidence="1">
    <location>
        <begin position="386"/>
        <end position="396"/>
    </location>
</feature>
<dbReference type="PANTHER" id="PTHR11200">
    <property type="entry name" value="INOSITOL 5-PHOSPHATASE"/>
    <property type="match status" value="1"/>
</dbReference>
<feature type="compositionally biased region" description="Low complexity" evidence="1">
    <location>
        <begin position="100"/>
        <end position="114"/>
    </location>
</feature>
<dbReference type="STRING" id="68775.A0A5C3LR77"/>
<dbReference type="GO" id="GO:0004527">
    <property type="term" value="F:exonuclease activity"/>
    <property type="evidence" value="ECO:0007669"/>
    <property type="project" value="UniProtKB-KW"/>
</dbReference>
<dbReference type="InterPro" id="IPR046985">
    <property type="entry name" value="IP5"/>
</dbReference>
<reference evidence="3 4" key="1">
    <citation type="journal article" date="2019" name="Nat. Ecol. Evol.">
        <title>Megaphylogeny resolves global patterns of mushroom evolution.</title>
        <authorList>
            <person name="Varga T."/>
            <person name="Krizsan K."/>
            <person name="Foldi C."/>
            <person name="Dima B."/>
            <person name="Sanchez-Garcia M."/>
            <person name="Sanchez-Ramirez S."/>
            <person name="Szollosi G.J."/>
            <person name="Szarkandi J.G."/>
            <person name="Papp V."/>
            <person name="Albert L."/>
            <person name="Andreopoulos W."/>
            <person name="Angelini C."/>
            <person name="Antonin V."/>
            <person name="Barry K.W."/>
            <person name="Bougher N.L."/>
            <person name="Buchanan P."/>
            <person name="Buyck B."/>
            <person name="Bense V."/>
            <person name="Catcheside P."/>
            <person name="Chovatia M."/>
            <person name="Cooper J."/>
            <person name="Damon W."/>
            <person name="Desjardin D."/>
            <person name="Finy P."/>
            <person name="Geml J."/>
            <person name="Haridas S."/>
            <person name="Hughes K."/>
            <person name="Justo A."/>
            <person name="Karasinski D."/>
            <person name="Kautmanova I."/>
            <person name="Kiss B."/>
            <person name="Kocsube S."/>
            <person name="Kotiranta H."/>
            <person name="LaButti K.M."/>
            <person name="Lechner B.E."/>
            <person name="Liimatainen K."/>
            <person name="Lipzen A."/>
            <person name="Lukacs Z."/>
            <person name="Mihaltcheva S."/>
            <person name="Morgado L.N."/>
            <person name="Niskanen T."/>
            <person name="Noordeloos M.E."/>
            <person name="Ohm R.A."/>
            <person name="Ortiz-Santana B."/>
            <person name="Ovrebo C."/>
            <person name="Racz N."/>
            <person name="Riley R."/>
            <person name="Savchenko A."/>
            <person name="Shiryaev A."/>
            <person name="Soop K."/>
            <person name="Spirin V."/>
            <person name="Szebenyi C."/>
            <person name="Tomsovsky M."/>
            <person name="Tulloss R.E."/>
            <person name="Uehling J."/>
            <person name="Grigoriev I.V."/>
            <person name="Vagvolgyi C."/>
            <person name="Papp T."/>
            <person name="Martin F.M."/>
            <person name="Miettinen O."/>
            <person name="Hibbett D.S."/>
            <person name="Nagy L.G."/>
        </authorList>
    </citation>
    <scope>NUCLEOTIDE SEQUENCE [LARGE SCALE GENOMIC DNA]</scope>
    <source>
        <strain evidence="3 4">CBS 166.37</strain>
    </source>
</reference>
<dbReference type="Pfam" id="PF22669">
    <property type="entry name" value="Exo_endo_phos2"/>
    <property type="match status" value="1"/>
</dbReference>
<dbReference type="OrthoDB" id="2248459at2759"/>
<dbReference type="Gene3D" id="3.60.10.10">
    <property type="entry name" value="Endonuclease/exonuclease/phosphatase"/>
    <property type="match status" value="1"/>
</dbReference>
<dbReference type="GO" id="GO:0004439">
    <property type="term" value="F:phosphatidylinositol-4,5-bisphosphate 5-phosphatase activity"/>
    <property type="evidence" value="ECO:0007669"/>
    <property type="project" value="TreeGrafter"/>
</dbReference>
<sequence>MERSEVDSDSLAAVGSLRSKFEQLASSSTSITTRSGPVNAGGQGYDLLSAGPSSPRPRASSNTFLDSTSPAPHHLRTSSSSSDLKAPAKRQPPPPPPPRGSKAPSRSLSPAPSALTRPVPIPPSVSSSSLVPSPSPRIGTPNPERHVATPTFNVEEEFSQPSVTALKNRFSSASPSSTRASSYSQPHYPPLQRDPPLPSPKPAIPPRPSKIIEPPLKPTILLSTHSVMKSPEQYSPSNSSPHTSVHSQSTGGSSTDNDSSSSLPPPIPSRIQLNGQHVSATSIRNLDAHFGDSSRTSFDKLNDSSTSLPKSTRSSIPPPPPRHRASFTPAVVDNLPAVSATMPNPKGLGAQPPRLPVRRSTVAQPEEASAAVAPRVSARPQVAIPPSTTVNDTASPASAIERKAFGLGKLPPPPTRTIALGDKLPPARRATEPSSDEESGSEEDPKVQAADMMPDSSRSSRRPPVLTFHDGYPSPRIHVHPHNGIVAASGSYIIVAHSHHLKIYDVAISEAPKFSLDTKDAGVKDSKITSLALRPAANEEDCGFILWVGTKEGHLFEVDIRTGTVIGTKPAAHMHPITYLFRHADSMVSMDESGKTLIFAPDTPGGEITLPFTIPRATRTTEKQDFVKMIAGKLWTGARGDYHGAQNAQKLPIIRVYDVMNPASTGRSLLPTEHVGPVTSGTVLPSRPGFVYLGHEEGFITIWDLDSDDGFPKCIEVMRVSTSDILSLEGVNDRLWAGGRNGMISAYDVSHKPWLVTNSWNAHPGLPVMKLMVNHYAIERNGRLCVVSVGRDEQLRLWDGLLGLDWVDKELLKTEAEYSTFRELSVLLVSWNCDSARPDSLNGDAVNYNFLQDVLQSVDSSPDILAFGFQEVIDLESRKMTAKNVLLGSKRKEDMGLSDKVTGAYKRWYDRLVTAVRIGMPPDVLYSVVHTESLVGLFSCIFVKNTERASLDDVAVTTVKRGMGGRYGNKGGIVARFVIGDSSICLINCHLAAGQNATRRRNADAAGILEDKAVFPVGHHSLAYVGGGDGTMVLDHDIVFFQGDMNYRIDHRRDAIISAIRSKDYASLLPYDQLLREIKYNRGCRLRGFAEGPITFAPTYKYDPRSDQYDTSEKHRSPAWCDRILWRTRVPTRVRQLHYRRYETNVSDHRPISAAFTITVKTLQQDARQAAQEIVEAAWIDEQERLLQAAREFYQSQALV</sequence>
<dbReference type="EMBL" id="ML213625">
    <property type="protein sequence ID" value="TFK35097.1"/>
    <property type="molecule type" value="Genomic_DNA"/>
</dbReference>
<name>A0A5C3LR77_9AGAR</name>
<dbReference type="InterPro" id="IPR036322">
    <property type="entry name" value="WD40_repeat_dom_sf"/>
</dbReference>
<feature type="compositionally biased region" description="Low complexity" evidence="1">
    <location>
        <begin position="304"/>
        <end position="315"/>
    </location>
</feature>
<evidence type="ECO:0000313" key="3">
    <source>
        <dbReference type="EMBL" id="TFK35097.1"/>
    </source>
</evidence>
<dbReference type="SUPFAM" id="SSF50978">
    <property type="entry name" value="WD40 repeat-like"/>
    <property type="match status" value="1"/>
</dbReference>
<accession>A0A5C3LR77</accession>
<proteinExistence type="predicted"/>
<feature type="compositionally biased region" description="Polar residues" evidence="1">
    <location>
        <begin position="24"/>
        <end position="36"/>
    </location>
</feature>
<dbReference type="InterPro" id="IPR015943">
    <property type="entry name" value="WD40/YVTN_repeat-like_dom_sf"/>
</dbReference>
<keyword evidence="3" id="KW-0255">Endonuclease</keyword>
<feature type="compositionally biased region" description="Polar residues" evidence="1">
    <location>
        <begin position="221"/>
        <end position="246"/>
    </location>
</feature>
<dbReference type="AlphaFoldDB" id="A0A5C3LR77"/>
<dbReference type="InterPro" id="IPR036691">
    <property type="entry name" value="Endo/exonu/phosph_ase_sf"/>
</dbReference>
<feature type="compositionally biased region" description="Low complexity" evidence="1">
    <location>
        <begin position="171"/>
        <end position="186"/>
    </location>
</feature>
<dbReference type="SMART" id="SM00320">
    <property type="entry name" value="WD40"/>
    <property type="match status" value="3"/>
</dbReference>
<protein>
    <submittedName>
        <fullName evidence="3">Endonuclease/exonuclease/phosphatase</fullName>
    </submittedName>
</protein>